<dbReference type="InterPro" id="IPR006058">
    <property type="entry name" value="2Fe2S_fd_BS"/>
</dbReference>
<dbReference type="Gene3D" id="3.30.465.10">
    <property type="match status" value="1"/>
</dbReference>
<dbReference type="PROSITE" id="PS51387">
    <property type="entry name" value="FAD_PCMH"/>
    <property type="match status" value="1"/>
</dbReference>
<dbReference type="InterPro" id="IPR036683">
    <property type="entry name" value="CO_DH_flav_C_dom_sf"/>
</dbReference>
<protein>
    <submittedName>
        <fullName evidence="8">6-hydroxypseudooxynicotine dehydrogenase complex subunit beta</fullName>
        <ecNumber evidence="8">1.5.99.14</ecNumber>
    </submittedName>
</protein>
<dbReference type="PIRSF" id="PIRSF036557">
    <property type="entry name" value="XdhA_RC"/>
    <property type="match status" value="1"/>
</dbReference>
<organism evidence="8 9">
    <name type="scientific">Granulosicoccus antarcticus IMCC3135</name>
    <dbReference type="NCBI Taxonomy" id="1192854"/>
    <lineage>
        <taxon>Bacteria</taxon>
        <taxon>Pseudomonadati</taxon>
        <taxon>Pseudomonadota</taxon>
        <taxon>Gammaproteobacteria</taxon>
        <taxon>Chromatiales</taxon>
        <taxon>Granulosicoccaceae</taxon>
        <taxon>Granulosicoccus</taxon>
    </lineage>
</organism>
<dbReference type="SUPFAM" id="SSF54292">
    <property type="entry name" value="2Fe-2S ferredoxin-like"/>
    <property type="match status" value="1"/>
</dbReference>
<dbReference type="CDD" id="cd00207">
    <property type="entry name" value="fer2"/>
    <property type="match status" value="1"/>
</dbReference>
<evidence type="ECO:0000313" key="8">
    <source>
        <dbReference type="EMBL" id="ASJ71107.1"/>
    </source>
</evidence>
<dbReference type="InterPro" id="IPR002888">
    <property type="entry name" value="2Fe-2S-bd"/>
</dbReference>
<dbReference type="InterPro" id="IPR016167">
    <property type="entry name" value="FAD-bd_PCMH_sub1"/>
</dbReference>
<dbReference type="PANTHER" id="PTHR45444:SF3">
    <property type="entry name" value="XANTHINE DEHYDROGENASE"/>
    <property type="match status" value="1"/>
</dbReference>
<name>A0A2Z2NTZ2_9GAMM</name>
<dbReference type="Pfam" id="PF01799">
    <property type="entry name" value="Fer2_2"/>
    <property type="match status" value="1"/>
</dbReference>
<dbReference type="InterPro" id="IPR002346">
    <property type="entry name" value="Mopterin_DH_FAD-bd"/>
</dbReference>
<dbReference type="EC" id="1.5.99.14" evidence="8"/>
<dbReference type="InterPro" id="IPR036010">
    <property type="entry name" value="2Fe-2S_ferredoxin-like_sf"/>
</dbReference>
<keyword evidence="4 8" id="KW-0560">Oxidoreductase</keyword>
<keyword evidence="2" id="KW-0479">Metal-binding</keyword>
<dbReference type="InterPro" id="IPR005107">
    <property type="entry name" value="CO_DH_flav_C"/>
</dbReference>
<dbReference type="InterPro" id="IPR014307">
    <property type="entry name" value="Xanthine_DH_ssu"/>
</dbReference>
<dbReference type="InterPro" id="IPR036884">
    <property type="entry name" value="2Fe-2S-bd_dom_sf"/>
</dbReference>
<evidence type="ECO:0000313" key="9">
    <source>
        <dbReference type="Proteomes" id="UP000250079"/>
    </source>
</evidence>
<keyword evidence="5" id="KW-0408">Iron</keyword>
<keyword evidence="1" id="KW-0285">Flavoprotein</keyword>
<dbReference type="NCBIfam" id="TIGR02963">
    <property type="entry name" value="xanthine_xdhA"/>
    <property type="match status" value="1"/>
</dbReference>
<dbReference type="GO" id="GO:0051537">
    <property type="term" value="F:2 iron, 2 sulfur cluster binding"/>
    <property type="evidence" value="ECO:0007669"/>
    <property type="project" value="InterPro"/>
</dbReference>
<dbReference type="SUPFAM" id="SSF55447">
    <property type="entry name" value="CO dehydrogenase flavoprotein C-terminal domain-like"/>
    <property type="match status" value="1"/>
</dbReference>
<dbReference type="InterPro" id="IPR001041">
    <property type="entry name" value="2Fe-2S_ferredoxin-type"/>
</dbReference>
<evidence type="ECO:0000256" key="5">
    <source>
        <dbReference type="ARBA" id="ARBA00023004"/>
    </source>
</evidence>
<dbReference type="InterPro" id="IPR016208">
    <property type="entry name" value="Ald_Oxase/xanthine_DH-like"/>
</dbReference>
<dbReference type="GO" id="GO:0004854">
    <property type="term" value="F:xanthine dehydrogenase activity"/>
    <property type="evidence" value="ECO:0007669"/>
    <property type="project" value="InterPro"/>
</dbReference>
<dbReference type="Gene3D" id="3.30.43.10">
    <property type="entry name" value="Uridine Diphospho-n-acetylenolpyruvylglucosamine Reductase, domain 2"/>
    <property type="match status" value="1"/>
</dbReference>
<proteinExistence type="predicted"/>
<dbReference type="GO" id="GO:0034909">
    <property type="term" value="F:6-hydroxypseudooxynicotine dehydrogenase activity"/>
    <property type="evidence" value="ECO:0007669"/>
    <property type="project" value="UniProtKB-EC"/>
</dbReference>
<dbReference type="Pfam" id="PF00111">
    <property type="entry name" value="Fer2"/>
    <property type="match status" value="1"/>
</dbReference>
<evidence type="ECO:0000256" key="1">
    <source>
        <dbReference type="ARBA" id="ARBA00022630"/>
    </source>
</evidence>
<reference evidence="8 9" key="1">
    <citation type="submission" date="2016-12" db="EMBL/GenBank/DDBJ databases">
        <authorList>
            <person name="Song W.-J."/>
            <person name="Kurnit D.M."/>
        </authorList>
    </citation>
    <scope>NUCLEOTIDE SEQUENCE [LARGE SCALE GENOMIC DNA]</scope>
    <source>
        <strain evidence="8 9">IMCC3135</strain>
    </source>
</reference>
<evidence type="ECO:0000259" key="7">
    <source>
        <dbReference type="PROSITE" id="PS51387"/>
    </source>
</evidence>
<evidence type="ECO:0000256" key="3">
    <source>
        <dbReference type="ARBA" id="ARBA00022827"/>
    </source>
</evidence>
<dbReference type="GO" id="GO:0005506">
    <property type="term" value="F:iron ion binding"/>
    <property type="evidence" value="ECO:0007669"/>
    <property type="project" value="InterPro"/>
</dbReference>
<dbReference type="SUPFAM" id="SSF56176">
    <property type="entry name" value="FAD-binding/transporter-associated domain-like"/>
    <property type="match status" value="1"/>
</dbReference>
<dbReference type="EMBL" id="CP018632">
    <property type="protein sequence ID" value="ASJ71107.1"/>
    <property type="molecule type" value="Genomic_DNA"/>
</dbReference>
<accession>A0A2Z2NTZ2</accession>
<sequence>MPGIIMNIAIVSEADMAMNKHSISFLLNGEPVVVENPNPTRSVLSFLREDSGNVGTKEGCAEGDCGACTVVIGELVDNQLQTRTVNACILFLPTLHGKALFTVEYLRQNNGDLHPAQQAMVDCHGSQCGFCTPGFVMSLWDKYNEYENQETAPGRQELADHLSGNLCRCTGYKPILDAGSKMFQMPRVNFPRQSVTETLRENVSADAVHLMHDEHSYDAPRTLQQACTLRASKPAATLLAGGTDVGLWVNKLFRPLGDIIYLGDVTELNKLETGSNDIRIGAGVSLTDAYAEVTRHYPQMHEMWKRFASVPVRNSGTLGGNVANGSPIGDSMPWLIALGAQVHLVSQNAQRSLPLEELYVGYMKKSMQDDELIEAISIPLPATNQQFRTYKLSKRFDSDISAVCAAFAITLEGTKITSARLAFGGMAATACRATACEAALTGHDWNTTTLANAQSALLTDFAPMSDMRASASYRSRTSVNLLQRFFLETRIDAPLTENQTSVFARTQEAV</sequence>
<feature type="domain" description="2Fe-2S ferredoxin-type" evidence="6">
    <location>
        <begin position="21"/>
        <end position="106"/>
    </location>
</feature>
<gene>
    <name evidence="8" type="primary">kdhB</name>
    <name evidence="8" type="ORF">IMCC3135_04970</name>
</gene>
<dbReference type="GO" id="GO:0071949">
    <property type="term" value="F:FAD binding"/>
    <property type="evidence" value="ECO:0007669"/>
    <property type="project" value="InterPro"/>
</dbReference>
<dbReference type="SMART" id="SM01092">
    <property type="entry name" value="CO_deh_flav_C"/>
    <property type="match status" value="1"/>
</dbReference>
<dbReference type="Pfam" id="PF03450">
    <property type="entry name" value="CO_deh_flav_C"/>
    <property type="match status" value="1"/>
</dbReference>
<dbReference type="InterPro" id="IPR016169">
    <property type="entry name" value="FAD-bd_PCMH_sub2"/>
</dbReference>
<dbReference type="SUPFAM" id="SSF47741">
    <property type="entry name" value="CO dehydrogenase ISP C-domain like"/>
    <property type="match status" value="1"/>
</dbReference>
<dbReference type="PROSITE" id="PS00197">
    <property type="entry name" value="2FE2S_FER_1"/>
    <property type="match status" value="1"/>
</dbReference>
<dbReference type="InterPro" id="IPR012175">
    <property type="entry name" value="Xanth_DH_ssu_bac"/>
</dbReference>
<feature type="domain" description="FAD-binding PCMH-type" evidence="7">
    <location>
        <begin position="201"/>
        <end position="383"/>
    </location>
</feature>
<evidence type="ECO:0000256" key="2">
    <source>
        <dbReference type="ARBA" id="ARBA00022723"/>
    </source>
</evidence>
<dbReference type="Proteomes" id="UP000250079">
    <property type="component" value="Chromosome"/>
</dbReference>
<keyword evidence="3" id="KW-0274">FAD</keyword>
<dbReference type="KEGG" id="gai:IMCC3135_04970"/>
<dbReference type="PROSITE" id="PS51085">
    <property type="entry name" value="2FE2S_FER_2"/>
    <property type="match status" value="1"/>
</dbReference>
<dbReference type="InterPro" id="IPR016166">
    <property type="entry name" value="FAD-bd_PCMH"/>
</dbReference>
<evidence type="ECO:0000259" key="6">
    <source>
        <dbReference type="PROSITE" id="PS51085"/>
    </source>
</evidence>
<dbReference type="Gene3D" id="3.30.390.50">
    <property type="entry name" value="CO dehydrogenase flavoprotein, C-terminal domain"/>
    <property type="match status" value="1"/>
</dbReference>
<dbReference type="InterPro" id="IPR036318">
    <property type="entry name" value="FAD-bd_PCMH-like_sf"/>
</dbReference>
<evidence type="ECO:0000256" key="4">
    <source>
        <dbReference type="ARBA" id="ARBA00023002"/>
    </source>
</evidence>
<dbReference type="Pfam" id="PF00941">
    <property type="entry name" value="FAD_binding_5"/>
    <property type="match status" value="1"/>
</dbReference>
<keyword evidence="9" id="KW-1185">Reference proteome</keyword>
<dbReference type="AlphaFoldDB" id="A0A2Z2NTZ2"/>
<dbReference type="Gene3D" id="1.10.150.120">
    <property type="entry name" value="[2Fe-2S]-binding domain"/>
    <property type="match status" value="1"/>
</dbReference>
<dbReference type="PANTHER" id="PTHR45444">
    <property type="entry name" value="XANTHINE DEHYDROGENASE"/>
    <property type="match status" value="1"/>
</dbReference>
<dbReference type="Gene3D" id="3.10.20.30">
    <property type="match status" value="1"/>
</dbReference>
<dbReference type="InterPro" id="IPR012675">
    <property type="entry name" value="Beta-grasp_dom_sf"/>
</dbReference>